<evidence type="ECO:0000313" key="2">
    <source>
        <dbReference type="Proteomes" id="UP001240171"/>
    </source>
</evidence>
<evidence type="ECO:0000313" key="1">
    <source>
        <dbReference type="EMBL" id="MDO7906072.1"/>
    </source>
</evidence>
<organism evidence="1 2">
    <name type="scientific">Paenibacillus lacisoli</name>
    <dbReference type="NCBI Taxonomy" id="3064525"/>
    <lineage>
        <taxon>Bacteria</taxon>
        <taxon>Bacillati</taxon>
        <taxon>Bacillota</taxon>
        <taxon>Bacilli</taxon>
        <taxon>Bacillales</taxon>
        <taxon>Paenibacillaceae</taxon>
        <taxon>Paenibacillus</taxon>
    </lineage>
</organism>
<sequence>MMFGANTEYALEAAYVPSEAFVSTDAMHWKKIDFKPGEAIQDLAWGTSGFVAVGRENVFTSTDGKNWRKTLKLGNNYGSHPVRYVKDTYFIYGYEEKKVYTSKNGSQWTTSTLDTKANIHDLVWLKDHYLGVGNGIYTSKNGLHWSKQNKSPSGVSLQSVFTNGKTYIAVGQVQVNGSSRQVSYTSSDSVNWKQHDLSSLHVTVYTMYPVNGGFAGLGSYNQESHPDGTYSIYTGDGVKWSYKLAGTSFSGDFTALATNGRRTVAVGHEGSIIYTDNGTQWKSATPFSYKERLGRASLFDVAYGANKFVAVGNGGVYVSSDGVS</sequence>
<dbReference type="SUPFAM" id="SSF110296">
    <property type="entry name" value="Oligoxyloglucan reducing end-specific cellobiohydrolase"/>
    <property type="match status" value="2"/>
</dbReference>
<dbReference type="Proteomes" id="UP001240171">
    <property type="component" value="Unassembled WGS sequence"/>
</dbReference>
<keyword evidence="2" id="KW-1185">Reference proteome</keyword>
<accession>A0ABT9CDM6</accession>
<gene>
    <name evidence="1" type="ORF">Q5741_06520</name>
</gene>
<protein>
    <recommendedName>
        <fullName evidence="3">Photosynthesis system II assembly factor Ycf48/Hcf136-like domain-containing protein</fullName>
    </recommendedName>
</protein>
<comment type="caution">
    <text evidence="1">The sequence shown here is derived from an EMBL/GenBank/DDBJ whole genome shotgun (WGS) entry which is preliminary data.</text>
</comment>
<name>A0ABT9CDM6_9BACL</name>
<reference evidence="1 2" key="1">
    <citation type="submission" date="2023-07" db="EMBL/GenBank/DDBJ databases">
        <title>Paenibacillus sp. JX-17 nov. isolated from soil.</title>
        <authorList>
            <person name="Wan Y."/>
            <person name="Liu B."/>
        </authorList>
    </citation>
    <scope>NUCLEOTIDE SEQUENCE [LARGE SCALE GENOMIC DNA]</scope>
    <source>
        <strain evidence="1 2">JX-17</strain>
    </source>
</reference>
<dbReference type="EMBL" id="JAUQTB010000002">
    <property type="protein sequence ID" value="MDO7906072.1"/>
    <property type="molecule type" value="Genomic_DNA"/>
</dbReference>
<proteinExistence type="predicted"/>
<evidence type="ECO:0008006" key="3">
    <source>
        <dbReference type="Google" id="ProtNLM"/>
    </source>
</evidence>
<dbReference type="RefSeq" id="WP_305023250.1">
    <property type="nucleotide sequence ID" value="NZ_JAUQTB010000002.1"/>
</dbReference>